<dbReference type="Proteomes" id="UP001418222">
    <property type="component" value="Unassembled WGS sequence"/>
</dbReference>
<reference evidence="2 3" key="1">
    <citation type="journal article" date="2022" name="Nat. Plants">
        <title>Genomes of leafy and leafless Platanthera orchids illuminate the evolution of mycoheterotrophy.</title>
        <authorList>
            <person name="Li M.H."/>
            <person name="Liu K.W."/>
            <person name="Li Z."/>
            <person name="Lu H.C."/>
            <person name="Ye Q.L."/>
            <person name="Zhang D."/>
            <person name="Wang J.Y."/>
            <person name="Li Y.F."/>
            <person name="Zhong Z.M."/>
            <person name="Liu X."/>
            <person name="Yu X."/>
            <person name="Liu D.K."/>
            <person name="Tu X.D."/>
            <person name="Liu B."/>
            <person name="Hao Y."/>
            <person name="Liao X.Y."/>
            <person name="Jiang Y.T."/>
            <person name="Sun W.H."/>
            <person name="Chen J."/>
            <person name="Chen Y.Q."/>
            <person name="Ai Y."/>
            <person name="Zhai J.W."/>
            <person name="Wu S.S."/>
            <person name="Zhou Z."/>
            <person name="Hsiao Y.Y."/>
            <person name="Wu W.L."/>
            <person name="Chen Y.Y."/>
            <person name="Lin Y.F."/>
            <person name="Hsu J.L."/>
            <person name="Li C.Y."/>
            <person name="Wang Z.W."/>
            <person name="Zhao X."/>
            <person name="Zhong W.Y."/>
            <person name="Ma X.K."/>
            <person name="Ma L."/>
            <person name="Huang J."/>
            <person name="Chen G.Z."/>
            <person name="Huang M.Z."/>
            <person name="Huang L."/>
            <person name="Peng D.H."/>
            <person name="Luo Y.B."/>
            <person name="Zou S.Q."/>
            <person name="Chen S.P."/>
            <person name="Lan S."/>
            <person name="Tsai W.C."/>
            <person name="Van de Peer Y."/>
            <person name="Liu Z.J."/>
        </authorList>
    </citation>
    <scope>NUCLEOTIDE SEQUENCE [LARGE SCALE GENOMIC DNA]</scope>
    <source>
        <strain evidence="2">Lor287</strain>
    </source>
</reference>
<keyword evidence="3" id="KW-1185">Reference proteome</keyword>
<proteinExistence type="predicted"/>
<evidence type="ECO:0000313" key="3">
    <source>
        <dbReference type="Proteomes" id="UP001418222"/>
    </source>
</evidence>
<evidence type="ECO:0000256" key="1">
    <source>
        <dbReference type="SAM" id="MobiDB-lite"/>
    </source>
</evidence>
<evidence type="ECO:0000313" key="2">
    <source>
        <dbReference type="EMBL" id="KAK8921007.1"/>
    </source>
</evidence>
<dbReference type="EMBL" id="JBBWWQ010000018">
    <property type="protein sequence ID" value="KAK8921007.1"/>
    <property type="molecule type" value="Genomic_DNA"/>
</dbReference>
<protein>
    <submittedName>
        <fullName evidence="2">Uncharacterized protein</fullName>
    </submittedName>
</protein>
<feature type="compositionally biased region" description="Basic and acidic residues" evidence="1">
    <location>
        <begin position="34"/>
        <end position="43"/>
    </location>
</feature>
<name>A0AAP0FWH2_9ASPA</name>
<gene>
    <name evidence="2" type="ORF">KSP39_PZI020890</name>
</gene>
<comment type="caution">
    <text evidence="2">The sequence shown here is derived from an EMBL/GenBank/DDBJ whole genome shotgun (WGS) entry which is preliminary data.</text>
</comment>
<feature type="region of interest" description="Disordered" evidence="1">
    <location>
        <begin position="26"/>
        <end position="63"/>
    </location>
</feature>
<organism evidence="2 3">
    <name type="scientific">Platanthera zijinensis</name>
    <dbReference type="NCBI Taxonomy" id="2320716"/>
    <lineage>
        <taxon>Eukaryota</taxon>
        <taxon>Viridiplantae</taxon>
        <taxon>Streptophyta</taxon>
        <taxon>Embryophyta</taxon>
        <taxon>Tracheophyta</taxon>
        <taxon>Spermatophyta</taxon>
        <taxon>Magnoliopsida</taxon>
        <taxon>Liliopsida</taxon>
        <taxon>Asparagales</taxon>
        <taxon>Orchidaceae</taxon>
        <taxon>Orchidoideae</taxon>
        <taxon>Orchideae</taxon>
        <taxon>Orchidinae</taxon>
        <taxon>Platanthera</taxon>
    </lineage>
</organism>
<accession>A0AAP0FWH2</accession>
<sequence length="63" mass="7259">MNMDELHQSLDRGRVGIHFRLFCRHSGPPGRRFRPSEPDELYRRPSFAALPENRRGSLGGDPL</sequence>
<dbReference type="AlphaFoldDB" id="A0AAP0FWH2"/>